<gene>
    <name evidence="3" type="ORF">FSO04_41935</name>
</gene>
<name>A0A6N6W022_9BURK</name>
<dbReference type="Pfam" id="PF09374">
    <property type="entry name" value="PG_binding_3"/>
    <property type="match status" value="1"/>
</dbReference>
<feature type="domain" description="TtsA-like Glycoside hydrolase family 108" evidence="1">
    <location>
        <begin position="17"/>
        <end position="85"/>
    </location>
</feature>
<dbReference type="InterPro" id="IPR018537">
    <property type="entry name" value="Peptidoglycan-bd_3"/>
</dbReference>
<evidence type="ECO:0000313" key="3">
    <source>
        <dbReference type="EMBL" id="KAE8754012.1"/>
    </source>
</evidence>
<protein>
    <submittedName>
        <fullName evidence="3">Uncharacterized protein</fullName>
    </submittedName>
</protein>
<dbReference type="Gene3D" id="1.20.141.10">
    <property type="entry name" value="Chitosanase, subunit A, domain 1"/>
    <property type="match status" value="1"/>
</dbReference>
<dbReference type="InterPro" id="IPR023346">
    <property type="entry name" value="Lysozyme-like_dom_sf"/>
</dbReference>
<dbReference type="InterPro" id="IPR008565">
    <property type="entry name" value="TtsA-like_GH18_dom"/>
</dbReference>
<evidence type="ECO:0000259" key="1">
    <source>
        <dbReference type="Pfam" id="PF05838"/>
    </source>
</evidence>
<reference evidence="3 4" key="1">
    <citation type="journal article" date="2020" name="Int. J. Syst. Evol. Microbiol.">
        <title>Paraburkholderia madseniana sp. nov., a phenolic acid-degrading bacterium isolated from acidic forest soil.</title>
        <authorList>
            <person name="Wilhelm R.C."/>
            <person name="Murphy S.J.L."/>
            <person name="Feriancek N.M."/>
            <person name="Karasz D.C."/>
            <person name="DeRito C.M."/>
            <person name="Newman J.D."/>
            <person name="Buckley D.H."/>
        </authorList>
    </citation>
    <scope>NUCLEOTIDE SEQUENCE [LARGE SCALE GENOMIC DNA]</scope>
    <source>
        <strain evidence="3 4">RP11</strain>
    </source>
</reference>
<feature type="domain" description="Peptidoglycan binding" evidence="2">
    <location>
        <begin position="86"/>
        <end position="147"/>
    </location>
</feature>
<dbReference type="RefSeq" id="WP_154567250.1">
    <property type="nucleotide sequence ID" value="NZ_VOSW01000152.1"/>
</dbReference>
<dbReference type="CDD" id="cd13926">
    <property type="entry name" value="N-acetylmuramidase_GH108"/>
    <property type="match status" value="1"/>
</dbReference>
<organism evidence="3 4">
    <name type="scientific">Paraburkholderia madseniana</name>
    <dbReference type="NCBI Taxonomy" id="2599607"/>
    <lineage>
        <taxon>Bacteria</taxon>
        <taxon>Pseudomonadati</taxon>
        <taxon>Pseudomonadota</taxon>
        <taxon>Betaproteobacteria</taxon>
        <taxon>Burkholderiales</taxon>
        <taxon>Burkholderiaceae</taxon>
        <taxon>Paraburkholderia</taxon>
    </lineage>
</organism>
<dbReference type="AlphaFoldDB" id="A0A6N6W022"/>
<dbReference type="EMBL" id="VOSW01000152">
    <property type="protein sequence ID" value="KAE8754012.1"/>
    <property type="molecule type" value="Genomic_DNA"/>
</dbReference>
<dbReference type="Pfam" id="PF05838">
    <property type="entry name" value="Glyco_hydro_108"/>
    <property type="match status" value="1"/>
</dbReference>
<proteinExistence type="predicted"/>
<comment type="caution">
    <text evidence="3">The sequence shown here is derived from an EMBL/GenBank/DDBJ whole genome shotgun (WGS) entry which is preliminary data.</text>
</comment>
<dbReference type="SUPFAM" id="SSF53955">
    <property type="entry name" value="Lysozyme-like"/>
    <property type="match status" value="1"/>
</dbReference>
<sequence>MSSFDDAFAATIGIEKGYTVDDGGPTMYGVTEAVARAWGYTGDMKDLPLDTAKQIAKQQYWDKYQCDQFDARIGSQVFDAAYNGGHPAQWLQQSAGVTADGIIGAQTIAAVRAADISKIVARFDAYRLLYMADLNVWPDYGRGWARRVANNILRGEA</sequence>
<evidence type="ECO:0000259" key="2">
    <source>
        <dbReference type="Pfam" id="PF09374"/>
    </source>
</evidence>
<dbReference type="Proteomes" id="UP000463700">
    <property type="component" value="Unassembled WGS sequence"/>
</dbReference>
<dbReference type="OrthoDB" id="9815229at2"/>
<accession>A0A6N6W022</accession>
<evidence type="ECO:0000313" key="4">
    <source>
        <dbReference type="Proteomes" id="UP000463700"/>
    </source>
</evidence>